<dbReference type="Gene3D" id="3.30.160.110">
    <property type="entry name" value="Siroheme synthase, domain 2"/>
    <property type="match status" value="1"/>
</dbReference>
<dbReference type="InterPro" id="IPR006367">
    <property type="entry name" value="Sirohaem_synthase_N"/>
</dbReference>
<evidence type="ECO:0000256" key="4">
    <source>
        <dbReference type="ARBA" id="ARBA00023027"/>
    </source>
</evidence>
<name>A0ABT4YRT4_9VIBR</name>
<dbReference type="NCBIfam" id="TIGR01470">
    <property type="entry name" value="cysG_Nterm"/>
    <property type="match status" value="1"/>
</dbReference>
<dbReference type="Pfam" id="PF14824">
    <property type="entry name" value="Sirohm_synth_M"/>
    <property type="match status" value="1"/>
</dbReference>
<dbReference type="InterPro" id="IPR037115">
    <property type="entry name" value="Sirohaem_synt_dimer_dom_sf"/>
</dbReference>
<sequence length="314" mass="35926">MQYFPLFLDLTNKPVLVVGGGEVASRKVDALLRANASVTVVSPVLSNYLKQCAESNQLKWIESHYRDDYIKNPVQVWATTSDANLNHQVHNDAKKRNILVNVVDDKPYCDFITPSMINRGKVQIAISSGGASPVLVRNIREKIERVLAQNTGLLAEFTGEKRDHIKSIYHSVDDRRRFWERFFARPNVELSDNKEKLEVEYQSCLSVDAKVTASRIWMEFNNDVENISIKTLRMMQQAEWVIYPQDCPFDFVDLCRRDAERIVYRDVAHLTAILNLDADSMPPNICIFIPKDAIESDQELKGLVLSDRILRIVG</sequence>
<evidence type="ECO:0000259" key="8">
    <source>
        <dbReference type="Pfam" id="PF14824"/>
    </source>
</evidence>
<evidence type="ECO:0000256" key="1">
    <source>
        <dbReference type="ARBA" id="ARBA00005010"/>
    </source>
</evidence>
<reference evidence="9 10" key="1">
    <citation type="submission" date="2023-01" db="EMBL/GenBank/DDBJ databases">
        <title>Vibrio sp. KJ40-1 sp.nov, isolated from marine algae.</title>
        <authorList>
            <person name="Butt M."/>
            <person name="Kim J.M.J."/>
            <person name="Jeon C.O.C."/>
        </authorList>
    </citation>
    <scope>NUCLEOTIDE SEQUENCE [LARGE SCALE GENOMIC DNA]</scope>
    <source>
        <strain evidence="9 10">KJ40-1</strain>
    </source>
</reference>
<comment type="caution">
    <text evidence="9">The sequence shown here is derived from an EMBL/GenBank/DDBJ whole genome shotgun (WGS) entry which is preliminary data.</text>
</comment>
<evidence type="ECO:0000256" key="3">
    <source>
        <dbReference type="ARBA" id="ARBA00023002"/>
    </source>
</evidence>
<comment type="pathway">
    <text evidence="1">Porphyrin-containing compound metabolism; siroheme biosynthesis; sirohydrochlorin from precorrin-2: step 1/1.</text>
</comment>
<dbReference type="PANTHER" id="PTHR35330">
    <property type="entry name" value="SIROHEME BIOSYNTHESIS PROTEIN MET8"/>
    <property type="match status" value="1"/>
</dbReference>
<keyword evidence="10" id="KW-1185">Reference proteome</keyword>
<keyword evidence="3" id="KW-0560">Oxidoreductase</keyword>
<dbReference type="Pfam" id="PF10414">
    <property type="entry name" value="CysG_dimeriser"/>
    <property type="match status" value="1"/>
</dbReference>
<feature type="domain" description="Siroheme synthase central" evidence="8">
    <location>
        <begin position="119"/>
        <end position="145"/>
    </location>
</feature>
<dbReference type="SUPFAM" id="SSF75615">
    <property type="entry name" value="Siroheme synthase middle domains-like"/>
    <property type="match status" value="1"/>
</dbReference>
<dbReference type="EMBL" id="JAQLOI010000001">
    <property type="protein sequence ID" value="MDB1123921.1"/>
    <property type="molecule type" value="Genomic_DNA"/>
</dbReference>
<proteinExistence type="predicted"/>
<dbReference type="InterPro" id="IPR028161">
    <property type="entry name" value="Met8-like"/>
</dbReference>
<dbReference type="InterPro" id="IPR019478">
    <property type="entry name" value="Sirohaem_synthase_dimer_dom"/>
</dbReference>
<evidence type="ECO:0000313" key="9">
    <source>
        <dbReference type="EMBL" id="MDB1123921.1"/>
    </source>
</evidence>
<dbReference type="Gene3D" id="3.40.50.720">
    <property type="entry name" value="NAD(P)-binding Rossmann-like Domain"/>
    <property type="match status" value="1"/>
</dbReference>
<gene>
    <name evidence="9" type="ORF">PGX00_09765</name>
</gene>
<feature type="domain" description="Sirohaem synthase dimerisation" evidence="7">
    <location>
        <begin position="151"/>
        <end position="196"/>
    </location>
</feature>
<dbReference type="Pfam" id="PF13241">
    <property type="entry name" value="NAD_binding_7"/>
    <property type="match status" value="1"/>
</dbReference>
<evidence type="ECO:0000313" key="10">
    <source>
        <dbReference type="Proteomes" id="UP001210678"/>
    </source>
</evidence>
<evidence type="ECO:0000256" key="6">
    <source>
        <dbReference type="ARBA" id="ARBA00047561"/>
    </source>
</evidence>
<organism evidence="9 10">
    <name type="scientific">Vibrio algarum</name>
    <dbReference type="NCBI Taxonomy" id="3020714"/>
    <lineage>
        <taxon>Bacteria</taxon>
        <taxon>Pseudomonadati</taxon>
        <taxon>Pseudomonadota</taxon>
        <taxon>Gammaproteobacteria</taxon>
        <taxon>Vibrionales</taxon>
        <taxon>Vibrionaceae</taxon>
        <taxon>Vibrio</taxon>
    </lineage>
</organism>
<dbReference type="Proteomes" id="UP001210678">
    <property type="component" value="Unassembled WGS sequence"/>
</dbReference>
<keyword evidence="5" id="KW-0627">Porphyrin biosynthesis</keyword>
<accession>A0ABT4YRT4</accession>
<evidence type="ECO:0000256" key="2">
    <source>
        <dbReference type="ARBA" id="ARBA00012400"/>
    </source>
</evidence>
<keyword evidence="4" id="KW-0520">NAD</keyword>
<dbReference type="Gene3D" id="1.10.8.210">
    <property type="entry name" value="Sirohaem synthase, dimerisation domain"/>
    <property type="match status" value="1"/>
</dbReference>
<dbReference type="PANTHER" id="PTHR35330:SF1">
    <property type="entry name" value="SIROHEME BIOSYNTHESIS PROTEIN MET8"/>
    <property type="match status" value="1"/>
</dbReference>
<evidence type="ECO:0000256" key="5">
    <source>
        <dbReference type="ARBA" id="ARBA00023244"/>
    </source>
</evidence>
<dbReference type="EC" id="1.3.1.76" evidence="2"/>
<evidence type="ECO:0000259" key="7">
    <source>
        <dbReference type="Pfam" id="PF10414"/>
    </source>
</evidence>
<protein>
    <recommendedName>
        <fullName evidence="2">precorrin-2 dehydrogenase</fullName>
        <ecNumber evidence="2">1.3.1.76</ecNumber>
    </recommendedName>
</protein>
<dbReference type="RefSeq" id="WP_272135701.1">
    <property type="nucleotide sequence ID" value="NZ_JAQLOI010000001.1"/>
</dbReference>
<dbReference type="InterPro" id="IPR036291">
    <property type="entry name" value="NAD(P)-bd_dom_sf"/>
</dbReference>
<dbReference type="SUPFAM" id="SSF51735">
    <property type="entry name" value="NAD(P)-binding Rossmann-fold domains"/>
    <property type="match status" value="1"/>
</dbReference>
<comment type="catalytic activity">
    <reaction evidence="6">
        <text>precorrin-2 + NAD(+) = sirohydrochlorin + NADH + 2 H(+)</text>
        <dbReference type="Rhea" id="RHEA:15613"/>
        <dbReference type="ChEBI" id="CHEBI:15378"/>
        <dbReference type="ChEBI" id="CHEBI:57540"/>
        <dbReference type="ChEBI" id="CHEBI:57945"/>
        <dbReference type="ChEBI" id="CHEBI:58351"/>
        <dbReference type="ChEBI" id="CHEBI:58827"/>
        <dbReference type="EC" id="1.3.1.76"/>
    </reaction>
</comment>
<dbReference type="InterPro" id="IPR028281">
    <property type="entry name" value="Sirohaem_synthase_central"/>
</dbReference>